<name>A0ABY8F238_9HYPH</name>
<proteinExistence type="predicted"/>
<keyword evidence="1" id="KW-1133">Transmembrane helix</keyword>
<dbReference type="EMBL" id="CP120863">
    <property type="protein sequence ID" value="WFE89530.1"/>
    <property type="molecule type" value="Genomic_DNA"/>
</dbReference>
<reference evidence="2 3" key="1">
    <citation type="submission" date="2023-03" db="EMBL/GenBank/DDBJ databases">
        <title>Roseibium porphyridii sp. nov. and Roseibium rhodosorbium sp. nov. isolated from marine algae, Porphyridium cruentum and Rhodosorus marinus, respectively.</title>
        <authorList>
            <person name="Lee M.W."/>
            <person name="Choi B.J."/>
            <person name="Lee J.K."/>
            <person name="Choi D.G."/>
            <person name="Baek J.H."/>
            <person name="Bayburt H."/>
            <person name="Kim J.M."/>
            <person name="Han D.M."/>
            <person name="Kim K.H."/>
            <person name="Jeon C.O."/>
        </authorList>
    </citation>
    <scope>NUCLEOTIDE SEQUENCE [LARGE SCALE GENOMIC DNA]</scope>
    <source>
        <strain evidence="2 3">KMA01</strain>
    </source>
</reference>
<protein>
    <recommendedName>
        <fullName evidence="4">Nitric oxide reductase F protein</fullName>
    </recommendedName>
</protein>
<keyword evidence="3" id="KW-1185">Reference proteome</keyword>
<gene>
    <name evidence="2" type="ORF">K1718_25825</name>
</gene>
<keyword evidence="1" id="KW-0472">Membrane</keyword>
<feature type="transmembrane region" description="Helical" evidence="1">
    <location>
        <begin position="68"/>
        <end position="88"/>
    </location>
</feature>
<feature type="transmembrane region" description="Helical" evidence="1">
    <location>
        <begin position="34"/>
        <end position="56"/>
    </location>
</feature>
<dbReference type="Proteomes" id="UP001209803">
    <property type="component" value="Chromosome"/>
</dbReference>
<evidence type="ECO:0000313" key="2">
    <source>
        <dbReference type="EMBL" id="WFE89530.1"/>
    </source>
</evidence>
<evidence type="ECO:0000256" key="1">
    <source>
        <dbReference type="SAM" id="Phobius"/>
    </source>
</evidence>
<keyword evidence="1" id="KW-0812">Transmembrane</keyword>
<dbReference type="RefSeq" id="WP_152503804.1">
    <property type="nucleotide sequence ID" value="NZ_CP120863.1"/>
</dbReference>
<evidence type="ECO:0000313" key="3">
    <source>
        <dbReference type="Proteomes" id="UP001209803"/>
    </source>
</evidence>
<accession>A0ABY8F238</accession>
<organism evidence="2 3">
    <name type="scientific">Roseibium porphyridii</name>
    <dbReference type="NCBI Taxonomy" id="2866279"/>
    <lineage>
        <taxon>Bacteria</taxon>
        <taxon>Pseudomonadati</taxon>
        <taxon>Pseudomonadota</taxon>
        <taxon>Alphaproteobacteria</taxon>
        <taxon>Hyphomicrobiales</taxon>
        <taxon>Stappiaceae</taxon>
        <taxon>Roseibium</taxon>
    </lineage>
</organism>
<evidence type="ECO:0008006" key="4">
    <source>
        <dbReference type="Google" id="ProtNLM"/>
    </source>
</evidence>
<sequence>MTRNPTTNAWLQLLLLSGLSVVLAAGAAGLLDPSVTGVLVLALAWMKARVILSRYLGLWQAPVWQSGFNWVLALYCSLLLALYLIPAFNS</sequence>